<dbReference type="AlphaFoldDB" id="B6G9N7"/>
<comment type="caution">
    <text evidence="1">The sequence shown here is derived from an EMBL/GenBank/DDBJ whole genome shotgun (WGS) entry which is preliminary data.</text>
</comment>
<proteinExistence type="predicted"/>
<keyword evidence="2" id="KW-1185">Reference proteome</keyword>
<dbReference type="GeneID" id="98003045"/>
<evidence type="ECO:0008006" key="3">
    <source>
        <dbReference type="Google" id="ProtNLM"/>
    </source>
</evidence>
<gene>
    <name evidence="1" type="ORF">COLSTE_00778</name>
</gene>
<dbReference type="STRING" id="445975.COLSTE_00778"/>
<evidence type="ECO:0000313" key="2">
    <source>
        <dbReference type="Proteomes" id="UP000003560"/>
    </source>
</evidence>
<dbReference type="HOGENOM" id="CLU_031277_0_0_11"/>
<dbReference type="PANTHER" id="PTHR36454">
    <property type="entry name" value="LMO2823 PROTEIN"/>
    <property type="match status" value="1"/>
</dbReference>
<name>B6G9N7_9ACTN</name>
<dbReference type="OrthoDB" id="9781616at2"/>
<protein>
    <recommendedName>
        <fullName evidence="3">DUF1015 domain-containing protein</fullName>
    </recommendedName>
</protein>
<dbReference type="EMBL" id="ABXJ01000045">
    <property type="protein sequence ID" value="EEA91004.1"/>
    <property type="molecule type" value="Genomic_DNA"/>
</dbReference>
<accession>B6G9N7</accession>
<reference evidence="1 2" key="1">
    <citation type="submission" date="2008-10" db="EMBL/GenBank/DDBJ databases">
        <title>Draft genome sequence of Collinsella stercoris (DSM 13279).</title>
        <authorList>
            <person name="Sudarsanam P."/>
            <person name="Ley R."/>
            <person name="Guruge J."/>
            <person name="Turnbaugh P.J."/>
            <person name="Mahowald M."/>
            <person name="Liep D."/>
            <person name="Gordon J."/>
        </authorList>
    </citation>
    <scope>NUCLEOTIDE SEQUENCE [LARGE SCALE GENOMIC DNA]</scope>
    <source>
        <strain evidence="1 2">DSM 13279</strain>
    </source>
</reference>
<dbReference type="eggNOG" id="COG4198">
    <property type="taxonomic scope" value="Bacteria"/>
</dbReference>
<organism evidence="1 2">
    <name type="scientific">Collinsella stercoris DSM 13279</name>
    <dbReference type="NCBI Taxonomy" id="445975"/>
    <lineage>
        <taxon>Bacteria</taxon>
        <taxon>Bacillati</taxon>
        <taxon>Actinomycetota</taxon>
        <taxon>Coriobacteriia</taxon>
        <taxon>Coriobacteriales</taxon>
        <taxon>Coriobacteriaceae</taxon>
        <taxon>Collinsella</taxon>
    </lineage>
</organism>
<dbReference type="Proteomes" id="UP000003560">
    <property type="component" value="Unassembled WGS sequence"/>
</dbReference>
<evidence type="ECO:0000313" key="1">
    <source>
        <dbReference type="EMBL" id="EEA91004.1"/>
    </source>
</evidence>
<reference evidence="1 2" key="2">
    <citation type="submission" date="2008-10" db="EMBL/GenBank/DDBJ databases">
        <authorList>
            <person name="Fulton L."/>
            <person name="Clifton S."/>
            <person name="Fulton B."/>
            <person name="Xu J."/>
            <person name="Minx P."/>
            <person name="Pepin K.H."/>
            <person name="Johnson M."/>
            <person name="Thiruvilangam P."/>
            <person name="Bhonagiri V."/>
            <person name="Nash W.E."/>
            <person name="Mardis E.R."/>
            <person name="Wilson R.K."/>
        </authorList>
    </citation>
    <scope>NUCLEOTIDE SEQUENCE [LARGE SCALE GENOMIC DNA]</scope>
    <source>
        <strain evidence="1 2">DSM 13279</strain>
    </source>
</reference>
<dbReference type="RefSeq" id="WP_006720440.1">
    <property type="nucleotide sequence ID" value="NZ_CP085935.1"/>
</dbReference>
<dbReference type="Pfam" id="PF06245">
    <property type="entry name" value="DUF1015"/>
    <property type="match status" value="1"/>
</dbReference>
<sequence length="458" mass="50208">MRALPFPCIRPVPEHAAEVAALPYDVFDRAEAAAYVADRPLSFLNIDRPETQFAPEQDMYAPEVYERGAALLRERIEDGTLVEDRNLSYYIYELSWEGHSQTGIVAVCSVDEYEQGVIKRHELTREEKERDRIEHIGALGCQTGPIFLAYRDQPVLDMIVGAAKTSTPLYAFTDDDGVRQTVWEVVRRDAVDALHAMLGQIPCAYIADGHHRAASAVRVAQRMREEARAAGTYTGKEPFNYFLSVLFPASQLTILPYNRVVADRNGLSTYELLEVLHGAGFGIVESPVPVEPRERGVFGMYTDGTWYELRADQPDARAYAESTGGGTDGEASEVRVADASEALVADAPSSGDSDAFACAASSPVDDLDVSILQTCILAPIFGIDDPRTDERIAFVGGIRGTEELERRAGAEGVAFTLCATGIDQLLAVADAGLVMPPKSTWFEPKLRSGLFIHRIAKQ</sequence>
<dbReference type="PIRSF" id="PIRSF033563">
    <property type="entry name" value="UCP033563"/>
    <property type="match status" value="1"/>
</dbReference>
<dbReference type="PANTHER" id="PTHR36454:SF1">
    <property type="entry name" value="DUF1015 DOMAIN-CONTAINING PROTEIN"/>
    <property type="match status" value="1"/>
</dbReference>
<dbReference type="InterPro" id="IPR008323">
    <property type="entry name" value="UCP033563"/>
</dbReference>